<dbReference type="InterPro" id="IPR036396">
    <property type="entry name" value="Cyt_P450_sf"/>
</dbReference>
<sequence length="430" mass="48361">MTWSSGSMFSFKILSENVIVVRGLAGRNVFLSKGLDFLAGYKLLMPQIKEFLPLTPLSGDESWGAVVASFIRTRMIEKFHSTMLGAVATSYAAWGDNGTLGLFQSVNQIVFRVSLPLAGCQLLAEDARTVEALVDIFSRLEEGSQPSSLIFPWIPTPTRIRRVLAGAQLYRMTKRVVEERERLGLEVDDSLQTLIRHKYPMSEIARFIATILFASVTNTANLFAWTLVYLEVYKPWKARVAAEVENFLWDSNIIVSRNLFDDIANVPLSSMDEKLPTIELITYEVLRLHARGPFIRRNIGGDSTVDGADLPNGSFIMFPAEDLHWNPELFPDPEVFDPTRFTAENIEQRKKFGVSYIGWGAGRHQCVGKRTALLEIKMMIVLLMAKYDFQITDTANRPLSAVPAVYTKQLFKVCGPQEAVNIEYRIKSGC</sequence>
<evidence type="ECO:0000256" key="7">
    <source>
        <dbReference type="RuleBase" id="RU000461"/>
    </source>
</evidence>
<name>A0AAW0AIM0_9AGAR</name>
<evidence type="ECO:0000256" key="2">
    <source>
        <dbReference type="ARBA" id="ARBA00010617"/>
    </source>
</evidence>
<dbReference type="GO" id="GO:0016705">
    <property type="term" value="F:oxidoreductase activity, acting on paired donors, with incorporation or reduction of molecular oxygen"/>
    <property type="evidence" value="ECO:0007669"/>
    <property type="project" value="InterPro"/>
</dbReference>
<evidence type="ECO:0000256" key="1">
    <source>
        <dbReference type="ARBA" id="ARBA00001971"/>
    </source>
</evidence>
<dbReference type="InterPro" id="IPR050529">
    <property type="entry name" value="CYP450_sterol_14alpha_dmase"/>
</dbReference>
<comment type="caution">
    <text evidence="8">The sequence shown here is derived from an EMBL/GenBank/DDBJ whole genome shotgun (WGS) entry which is preliminary data.</text>
</comment>
<dbReference type="EMBL" id="JAWWNJ010000063">
    <property type="protein sequence ID" value="KAK7012862.1"/>
    <property type="molecule type" value="Genomic_DNA"/>
</dbReference>
<evidence type="ECO:0000313" key="8">
    <source>
        <dbReference type="EMBL" id="KAK7012862.1"/>
    </source>
</evidence>
<comment type="similarity">
    <text evidence="2 7">Belongs to the cytochrome P450 family.</text>
</comment>
<evidence type="ECO:0000256" key="6">
    <source>
        <dbReference type="PIRSR" id="PIRSR602403-1"/>
    </source>
</evidence>
<evidence type="ECO:0000256" key="4">
    <source>
        <dbReference type="ARBA" id="ARBA00022723"/>
    </source>
</evidence>
<dbReference type="PANTHER" id="PTHR24304:SF2">
    <property type="entry name" value="24-HYDROXYCHOLESTEROL 7-ALPHA-HYDROXYLASE"/>
    <property type="match status" value="1"/>
</dbReference>
<dbReference type="GO" id="GO:0004497">
    <property type="term" value="F:monooxygenase activity"/>
    <property type="evidence" value="ECO:0007669"/>
    <property type="project" value="UniProtKB-KW"/>
</dbReference>
<keyword evidence="4 6" id="KW-0479">Metal-binding</keyword>
<keyword evidence="3 6" id="KW-0349">Heme</keyword>
<keyword evidence="7" id="KW-0560">Oxidoreductase</keyword>
<accession>A0AAW0AIM0</accession>
<dbReference type="InterPro" id="IPR017972">
    <property type="entry name" value="Cyt_P450_CS"/>
</dbReference>
<dbReference type="Proteomes" id="UP001362999">
    <property type="component" value="Unassembled WGS sequence"/>
</dbReference>
<proteinExistence type="inferred from homology"/>
<keyword evidence="7" id="KW-0503">Monooxygenase</keyword>
<dbReference type="PRINTS" id="PR00465">
    <property type="entry name" value="EP450IV"/>
</dbReference>
<dbReference type="InterPro" id="IPR002403">
    <property type="entry name" value="Cyt_P450_E_grp-IV"/>
</dbReference>
<reference evidence="8 9" key="1">
    <citation type="journal article" date="2024" name="J Genomics">
        <title>Draft genome sequencing and assembly of Favolaschia claudopus CIRM-BRFM 2984 isolated from oak limbs.</title>
        <authorList>
            <person name="Navarro D."/>
            <person name="Drula E."/>
            <person name="Chaduli D."/>
            <person name="Cazenave R."/>
            <person name="Ahrendt S."/>
            <person name="Wang J."/>
            <person name="Lipzen A."/>
            <person name="Daum C."/>
            <person name="Barry K."/>
            <person name="Grigoriev I.V."/>
            <person name="Favel A."/>
            <person name="Rosso M.N."/>
            <person name="Martin F."/>
        </authorList>
    </citation>
    <scope>NUCLEOTIDE SEQUENCE [LARGE SCALE GENOMIC DNA]</scope>
    <source>
        <strain evidence="8 9">CIRM-BRFM 2984</strain>
    </source>
</reference>
<organism evidence="8 9">
    <name type="scientific">Favolaschia claudopus</name>
    <dbReference type="NCBI Taxonomy" id="2862362"/>
    <lineage>
        <taxon>Eukaryota</taxon>
        <taxon>Fungi</taxon>
        <taxon>Dikarya</taxon>
        <taxon>Basidiomycota</taxon>
        <taxon>Agaricomycotina</taxon>
        <taxon>Agaricomycetes</taxon>
        <taxon>Agaricomycetidae</taxon>
        <taxon>Agaricales</taxon>
        <taxon>Marasmiineae</taxon>
        <taxon>Mycenaceae</taxon>
        <taxon>Favolaschia</taxon>
    </lineage>
</organism>
<feature type="binding site" description="axial binding residue" evidence="6">
    <location>
        <position position="366"/>
    </location>
    <ligand>
        <name>heme</name>
        <dbReference type="ChEBI" id="CHEBI:30413"/>
    </ligand>
    <ligandPart>
        <name>Fe</name>
        <dbReference type="ChEBI" id="CHEBI:18248"/>
    </ligandPart>
</feature>
<dbReference type="GO" id="GO:0005506">
    <property type="term" value="F:iron ion binding"/>
    <property type="evidence" value="ECO:0007669"/>
    <property type="project" value="InterPro"/>
</dbReference>
<keyword evidence="5 6" id="KW-0408">Iron</keyword>
<dbReference type="SUPFAM" id="SSF48264">
    <property type="entry name" value="Cytochrome P450"/>
    <property type="match status" value="1"/>
</dbReference>
<comment type="cofactor">
    <cofactor evidence="1 6">
        <name>heme</name>
        <dbReference type="ChEBI" id="CHEBI:30413"/>
    </cofactor>
</comment>
<dbReference type="AlphaFoldDB" id="A0AAW0AIM0"/>
<dbReference type="InterPro" id="IPR001128">
    <property type="entry name" value="Cyt_P450"/>
</dbReference>
<dbReference type="GO" id="GO:0020037">
    <property type="term" value="F:heme binding"/>
    <property type="evidence" value="ECO:0007669"/>
    <property type="project" value="InterPro"/>
</dbReference>
<protein>
    <submittedName>
        <fullName evidence="8">Cytochrome P450</fullName>
    </submittedName>
</protein>
<dbReference type="CDD" id="cd00302">
    <property type="entry name" value="cytochrome_P450"/>
    <property type="match status" value="1"/>
</dbReference>
<dbReference type="Pfam" id="PF00067">
    <property type="entry name" value="p450"/>
    <property type="match status" value="1"/>
</dbReference>
<dbReference type="PANTHER" id="PTHR24304">
    <property type="entry name" value="CYTOCHROME P450 FAMILY 7"/>
    <property type="match status" value="1"/>
</dbReference>
<evidence type="ECO:0000256" key="3">
    <source>
        <dbReference type="ARBA" id="ARBA00022617"/>
    </source>
</evidence>
<dbReference type="PROSITE" id="PS00086">
    <property type="entry name" value="CYTOCHROME_P450"/>
    <property type="match status" value="1"/>
</dbReference>
<gene>
    <name evidence="8" type="ORF">R3P38DRAFT_2549045</name>
</gene>
<evidence type="ECO:0000256" key="5">
    <source>
        <dbReference type="ARBA" id="ARBA00023004"/>
    </source>
</evidence>
<keyword evidence="9" id="KW-1185">Reference proteome</keyword>
<evidence type="ECO:0000313" key="9">
    <source>
        <dbReference type="Proteomes" id="UP001362999"/>
    </source>
</evidence>
<dbReference type="Gene3D" id="1.10.630.10">
    <property type="entry name" value="Cytochrome P450"/>
    <property type="match status" value="1"/>
</dbReference>